<keyword evidence="2" id="KW-0812">Transmembrane</keyword>
<feature type="compositionally biased region" description="Polar residues" evidence="1">
    <location>
        <begin position="862"/>
        <end position="880"/>
    </location>
</feature>
<dbReference type="Gene3D" id="3.10.620.30">
    <property type="match status" value="1"/>
</dbReference>
<dbReference type="InterPro" id="IPR038765">
    <property type="entry name" value="Papain-like_cys_pep_sf"/>
</dbReference>
<feature type="domain" description="Transglutaminase-like" evidence="4">
    <location>
        <begin position="293"/>
        <end position="391"/>
    </location>
</feature>
<evidence type="ECO:0000259" key="4">
    <source>
        <dbReference type="Pfam" id="PF01841"/>
    </source>
</evidence>
<feature type="transmembrane region" description="Helical" evidence="2">
    <location>
        <begin position="742"/>
        <end position="766"/>
    </location>
</feature>
<dbReference type="Gene3D" id="2.60.40.3140">
    <property type="match status" value="1"/>
</dbReference>
<keyword evidence="2" id="KW-1133">Transmembrane helix</keyword>
<evidence type="ECO:0000259" key="5">
    <source>
        <dbReference type="Pfam" id="PF12969"/>
    </source>
</evidence>
<keyword evidence="7" id="KW-1185">Reference proteome</keyword>
<keyword evidence="2" id="KW-0472">Membrane</keyword>
<feature type="signal peptide" evidence="3">
    <location>
        <begin position="1"/>
        <end position="20"/>
    </location>
</feature>
<sequence length="880" mass="100334">MWKQLTLSVCLMISSCTLFAQGVATGDMPTWLFRLKPDLGKVPAAREISNGYYLELLDLQTNVPAQAEYTHFIRHIVNETGVQNASEVSVEFVPDYQRVIFHRISVIREGKIVSTLNASHIKVVQEETSAGDFQYNGIKRAFVVLKDVRSNDRIDVAYTVTGFNPVYKGRFTNEFYFYSGVAVSNYFRTIITTKTHPLNFSYFNEAPSPRRFHHDDTLMYFWQDPPLKAPETSNAAPSWYSRYNSVSVTEYKSWKEVADWGMDLFRHYQVPLSPVVKNKVADLMKKAGGDKMQFAALATRFVQDEIRYLGMEIGIYTHKPHDPGQVYSQRYGDCKDKAFLLTMMLREAGINAYVALLSTTLTTGLIKEDPAPHKFNHVIVAVYNGKAYQFIDATISSQRGSFNDIFVPAYGYALVLRSETTTLDEVTPGKIKKSDVRERLFVKYKEAGPSLLEADTYYDGGSADFNRSNFAGIGLTNLQDNFLRYYNRYYDSVEVEKELVITDDPVKNQLQVSENYRLPALWKTKENGKEYFSSISHGLLEFFPNPGNSYKKGPLSLPFPLDAHYSLELHLPETWGFPNDEYHISNDYYHFDFTIKQRDSVVTLDYRLVTLKDNIPEERVNGYLQDYKHIIERFEYTLTRGETTKGYTAPTNAPVAQGINAIALIVCLITLAALFLLFRYCNKLSVETIYIRGSGLPLGGWLIVLGLGLLATIIIQAIPLFNFNFFSLSVWQNMKQMGGTNLGVLVMIEEIINIILIGAYAANLYWFIKRRDIFPRAFITTTILKLCLILLLGFFYTVIPYPATLGDFTKDIPGQFGRTAVYAAIWITYLFRSERVKNTFIEPYNVERENHNSRETSEEENIQTQGETGFLSTGETGVVE</sequence>
<feature type="chain" id="PRO_5045066806" evidence="3">
    <location>
        <begin position="21"/>
        <end position="880"/>
    </location>
</feature>
<name>A0ABW9ZZI6_9BACT</name>
<proteinExistence type="predicted"/>
<evidence type="ECO:0000313" key="7">
    <source>
        <dbReference type="Proteomes" id="UP000753802"/>
    </source>
</evidence>
<dbReference type="PROSITE" id="PS51257">
    <property type="entry name" value="PROKAR_LIPOPROTEIN"/>
    <property type="match status" value="1"/>
</dbReference>
<dbReference type="Pfam" id="PF10754">
    <property type="entry name" value="DUF2569"/>
    <property type="match status" value="1"/>
</dbReference>
<feature type="transmembrane region" description="Helical" evidence="2">
    <location>
        <begin position="658"/>
        <end position="678"/>
    </location>
</feature>
<dbReference type="InterPro" id="IPR002931">
    <property type="entry name" value="Transglutaminase-like"/>
</dbReference>
<dbReference type="Pfam" id="PF01841">
    <property type="entry name" value="Transglut_core"/>
    <property type="match status" value="1"/>
</dbReference>
<gene>
    <name evidence="6" type="ORF">GWC95_10240</name>
</gene>
<protein>
    <submittedName>
        <fullName evidence="6">DUF3857 domain-containing protein</fullName>
    </submittedName>
</protein>
<dbReference type="Pfam" id="PF12969">
    <property type="entry name" value="DUF3857"/>
    <property type="match status" value="1"/>
</dbReference>
<accession>A0ABW9ZZI6</accession>
<reference evidence="6 7" key="1">
    <citation type="submission" date="2020-01" db="EMBL/GenBank/DDBJ databases">
        <title>Genome analysis.</title>
        <authorList>
            <person name="Wu S."/>
            <person name="Wang G."/>
        </authorList>
    </citation>
    <scope>NUCLEOTIDE SEQUENCE [LARGE SCALE GENOMIC DNA]</scope>
    <source>
        <strain evidence="6 7">SYL130</strain>
    </source>
</reference>
<evidence type="ECO:0000256" key="2">
    <source>
        <dbReference type="SAM" id="Phobius"/>
    </source>
</evidence>
<dbReference type="InterPro" id="IPR019690">
    <property type="entry name" value="DUF2569"/>
</dbReference>
<feature type="transmembrane region" description="Helical" evidence="2">
    <location>
        <begin position="778"/>
        <end position="803"/>
    </location>
</feature>
<evidence type="ECO:0000313" key="6">
    <source>
        <dbReference type="EMBL" id="NCI50301.1"/>
    </source>
</evidence>
<organism evidence="6 7">
    <name type="scientific">Sediminibacterium roseum</name>
    <dbReference type="NCBI Taxonomy" id="1978412"/>
    <lineage>
        <taxon>Bacteria</taxon>
        <taxon>Pseudomonadati</taxon>
        <taxon>Bacteroidota</taxon>
        <taxon>Chitinophagia</taxon>
        <taxon>Chitinophagales</taxon>
        <taxon>Chitinophagaceae</taxon>
        <taxon>Sediminibacterium</taxon>
    </lineage>
</organism>
<dbReference type="EMBL" id="JAACJS010000012">
    <property type="protein sequence ID" value="NCI50301.1"/>
    <property type="molecule type" value="Genomic_DNA"/>
</dbReference>
<feature type="transmembrane region" description="Helical" evidence="2">
    <location>
        <begin position="698"/>
        <end position="722"/>
    </location>
</feature>
<keyword evidence="3" id="KW-0732">Signal</keyword>
<feature type="region of interest" description="Disordered" evidence="1">
    <location>
        <begin position="849"/>
        <end position="880"/>
    </location>
</feature>
<evidence type="ECO:0000256" key="1">
    <source>
        <dbReference type="SAM" id="MobiDB-lite"/>
    </source>
</evidence>
<dbReference type="InterPro" id="IPR024618">
    <property type="entry name" value="DUF3857"/>
</dbReference>
<dbReference type="Proteomes" id="UP000753802">
    <property type="component" value="Unassembled WGS sequence"/>
</dbReference>
<feature type="domain" description="DUF3857" evidence="5">
    <location>
        <begin position="66"/>
        <end position="230"/>
    </location>
</feature>
<dbReference type="RefSeq" id="WP_161818604.1">
    <property type="nucleotide sequence ID" value="NZ_JAACJS010000012.1"/>
</dbReference>
<dbReference type="SUPFAM" id="SSF54001">
    <property type="entry name" value="Cysteine proteinases"/>
    <property type="match status" value="1"/>
</dbReference>
<feature type="transmembrane region" description="Helical" evidence="2">
    <location>
        <begin position="815"/>
        <end position="831"/>
    </location>
</feature>
<comment type="caution">
    <text evidence="6">The sequence shown here is derived from an EMBL/GenBank/DDBJ whole genome shotgun (WGS) entry which is preliminary data.</text>
</comment>
<evidence type="ECO:0000256" key="3">
    <source>
        <dbReference type="SAM" id="SignalP"/>
    </source>
</evidence>